<keyword evidence="7" id="KW-0472">Membrane</keyword>
<dbReference type="Gene3D" id="1.10.4030.10">
    <property type="entry name" value="Porin chaperone SurA, peptide-binding domain"/>
    <property type="match status" value="1"/>
</dbReference>
<protein>
    <recommendedName>
        <fullName evidence="2">Parvulin-like PPIase</fullName>
    </recommendedName>
    <alternativeName>
        <fullName evidence="9">Peptidyl-prolyl cis-trans isomerase plp</fullName>
    </alternativeName>
    <alternativeName>
        <fullName evidence="12">Periplasmic chaperone PpiD</fullName>
    </alternativeName>
    <alternativeName>
        <fullName evidence="13">Periplasmic folding chaperone</fullName>
    </alternativeName>
    <alternativeName>
        <fullName evidence="10">Rotamase plp</fullName>
    </alternativeName>
</protein>
<sequence length="657" mass="69684">MGAHFNGVRVMLQFFRSFFSSKIGVAVTLGFVALIAVAFASGDVLNTGGGIGLGGGGDRVATVGKERVHATDLERAANNAVNELRQQQPRMTMKTFVEQGGLTQLLDNIIDLTAVRAFGEKHGIYVGSRLIDSEIAKIPSAQSVDGKFNEQVYRAFLAQRGITDDQVRRQITEAMMARQLLGAAEVGNVPNREAVQRYAGILTEKRIGAIATLPSGVFAPKSAPTEAEITKWYADRKDDYVLPERRIIRYSTFTDAAVKNVPAPTEAEVAALYEKNKAQFAATEQRRVTQLVLPTEAAAKAILAETASGKSLEAVSSSKGLAAASLGVISRQGLSAQTSQAIADAAFAAPVKTVVGPLKAPLGWTLIRIDAVENRAGRSLDQVRGELTQQLAVAKRRAALTDFSAKIEDQFDNGASLTDVARELGLTVSSTPPLLANGAVFGPQGGQTPPQLARVVEAAFAMESERQPQLAEVEAGKTFVVFDVAAIAASAPPPLAQIRQTVVNDIQLSKGAIAAKAVAQKIEDQVRKGGDLRALVAGLGVSLPPVESVDMSRQQFQAMGQQTPPPLSLLFQMAKGKVKLLGAPRSRGWFVVQLKDAIPGTVAADDPRLGELARSIAQLQGNEFSEQLRAAMRADVGVKRNDAAINGLRGRLTGAAN</sequence>
<dbReference type="Pfam" id="PF13145">
    <property type="entry name" value="Rotamase_2"/>
    <property type="match status" value="1"/>
</dbReference>
<evidence type="ECO:0000313" key="17">
    <source>
        <dbReference type="Proteomes" id="UP000232587"/>
    </source>
</evidence>
<evidence type="ECO:0000256" key="14">
    <source>
        <dbReference type="PROSITE-ProRule" id="PRU00278"/>
    </source>
</evidence>
<keyword evidence="6" id="KW-1133">Transmembrane helix</keyword>
<feature type="domain" description="PpiC" evidence="15">
    <location>
        <begin position="264"/>
        <end position="371"/>
    </location>
</feature>
<comment type="caution">
    <text evidence="16">The sequence shown here is derived from an EMBL/GenBank/DDBJ whole genome shotgun (WGS) entry which is preliminary data.</text>
</comment>
<dbReference type="SUPFAM" id="SSF109998">
    <property type="entry name" value="Triger factor/SurA peptide-binding domain-like"/>
    <property type="match status" value="1"/>
</dbReference>
<evidence type="ECO:0000256" key="1">
    <source>
        <dbReference type="ARBA" id="ARBA00004382"/>
    </source>
</evidence>
<dbReference type="GO" id="GO:0003755">
    <property type="term" value="F:peptidyl-prolyl cis-trans isomerase activity"/>
    <property type="evidence" value="ECO:0007669"/>
    <property type="project" value="UniProtKB-KW"/>
</dbReference>
<evidence type="ECO:0000256" key="5">
    <source>
        <dbReference type="ARBA" id="ARBA00022692"/>
    </source>
</evidence>
<evidence type="ECO:0000256" key="9">
    <source>
        <dbReference type="ARBA" id="ARBA00030642"/>
    </source>
</evidence>
<dbReference type="GO" id="GO:0005886">
    <property type="term" value="C:plasma membrane"/>
    <property type="evidence" value="ECO:0007669"/>
    <property type="project" value="UniProtKB-SubCell"/>
</dbReference>
<dbReference type="PANTHER" id="PTHR47529">
    <property type="entry name" value="PEPTIDYL-PROLYL CIS-TRANS ISOMERASE D"/>
    <property type="match status" value="1"/>
</dbReference>
<evidence type="ECO:0000256" key="11">
    <source>
        <dbReference type="ARBA" id="ARBA00038408"/>
    </source>
</evidence>
<evidence type="ECO:0000256" key="4">
    <source>
        <dbReference type="ARBA" id="ARBA00022519"/>
    </source>
</evidence>
<comment type="similarity">
    <text evidence="11">Belongs to the PpiD chaperone family.</text>
</comment>
<keyword evidence="14" id="KW-0697">Rotamase</keyword>
<dbReference type="Pfam" id="PF13624">
    <property type="entry name" value="SurA_N_3"/>
    <property type="match status" value="1"/>
</dbReference>
<reference evidence="16 17" key="1">
    <citation type="submission" date="2017-11" db="EMBL/GenBank/DDBJ databases">
        <title>Genomic Encyclopedia of Type Strains, Phase III (KMG-III): the genomes of soil and plant-associated and newly described type strains.</title>
        <authorList>
            <person name="Whitman W."/>
        </authorList>
    </citation>
    <scope>NUCLEOTIDE SEQUENCE [LARGE SCALE GENOMIC DNA]</scope>
    <source>
        <strain evidence="16 17">CGMCC 1.12274</strain>
    </source>
</reference>
<dbReference type="PROSITE" id="PS50198">
    <property type="entry name" value="PPIC_PPIASE_2"/>
    <property type="match status" value="1"/>
</dbReference>
<evidence type="ECO:0000256" key="12">
    <source>
        <dbReference type="ARBA" id="ARBA00040743"/>
    </source>
</evidence>
<evidence type="ECO:0000256" key="7">
    <source>
        <dbReference type="ARBA" id="ARBA00023136"/>
    </source>
</evidence>
<dbReference type="InterPro" id="IPR027304">
    <property type="entry name" value="Trigger_fact/SurA_dom_sf"/>
</dbReference>
<evidence type="ECO:0000256" key="8">
    <source>
        <dbReference type="ARBA" id="ARBA00023186"/>
    </source>
</evidence>
<evidence type="ECO:0000256" key="2">
    <source>
        <dbReference type="ARBA" id="ARBA00018370"/>
    </source>
</evidence>
<evidence type="ECO:0000259" key="15">
    <source>
        <dbReference type="PROSITE" id="PS50198"/>
    </source>
</evidence>
<keyword evidence="8" id="KW-0143">Chaperone</keyword>
<dbReference type="InterPro" id="IPR046357">
    <property type="entry name" value="PPIase_dom_sf"/>
</dbReference>
<proteinExistence type="inferred from homology"/>
<evidence type="ECO:0000313" key="16">
    <source>
        <dbReference type="EMBL" id="PKB25528.1"/>
    </source>
</evidence>
<keyword evidence="17" id="KW-1185">Reference proteome</keyword>
<dbReference type="Proteomes" id="UP000232587">
    <property type="component" value="Unassembled WGS sequence"/>
</dbReference>
<evidence type="ECO:0000256" key="13">
    <source>
        <dbReference type="ARBA" id="ARBA00042775"/>
    </source>
</evidence>
<evidence type="ECO:0000256" key="3">
    <source>
        <dbReference type="ARBA" id="ARBA00022475"/>
    </source>
</evidence>
<evidence type="ECO:0000256" key="10">
    <source>
        <dbReference type="ARBA" id="ARBA00031484"/>
    </source>
</evidence>
<keyword evidence="14 16" id="KW-0413">Isomerase</keyword>
<dbReference type="InterPro" id="IPR052029">
    <property type="entry name" value="PpiD_chaperone"/>
</dbReference>
<dbReference type="InterPro" id="IPR000297">
    <property type="entry name" value="PPIase_PpiC"/>
</dbReference>
<dbReference type="AlphaFoldDB" id="A0A2N0I2U4"/>
<gene>
    <name evidence="16" type="ORF">B0I00_0730</name>
</gene>
<dbReference type="Gene3D" id="3.10.50.40">
    <property type="match status" value="1"/>
</dbReference>
<dbReference type="PANTHER" id="PTHR47529:SF1">
    <property type="entry name" value="PERIPLASMIC CHAPERONE PPID"/>
    <property type="match status" value="1"/>
</dbReference>
<dbReference type="EMBL" id="PHUF01000002">
    <property type="protein sequence ID" value="PKB25528.1"/>
    <property type="molecule type" value="Genomic_DNA"/>
</dbReference>
<dbReference type="SUPFAM" id="SSF54534">
    <property type="entry name" value="FKBP-like"/>
    <property type="match status" value="1"/>
</dbReference>
<name>A0A2N0I2U4_9SPHN</name>
<keyword evidence="5" id="KW-0812">Transmembrane</keyword>
<evidence type="ECO:0000256" key="6">
    <source>
        <dbReference type="ARBA" id="ARBA00022989"/>
    </source>
</evidence>
<keyword evidence="3" id="KW-1003">Cell membrane</keyword>
<organism evidence="16 17">
    <name type="scientific">Novosphingobium kunmingense</name>
    <dbReference type="NCBI Taxonomy" id="1211806"/>
    <lineage>
        <taxon>Bacteria</taxon>
        <taxon>Pseudomonadati</taxon>
        <taxon>Pseudomonadota</taxon>
        <taxon>Alphaproteobacteria</taxon>
        <taxon>Sphingomonadales</taxon>
        <taxon>Sphingomonadaceae</taxon>
        <taxon>Novosphingobium</taxon>
    </lineage>
</organism>
<comment type="subcellular location">
    <subcellularLocation>
        <location evidence="1">Cell inner membrane</location>
        <topology evidence="1">Single-pass type II membrane protein</topology>
        <orientation evidence="1">Periplasmic side</orientation>
    </subcellularLocation>
</comment>
<accession>A0A2N0I2U4</accession>
<keyword evidence="4" id="KW-0997">Cell inner membrane</keyword>